<accession>A0A163XHK4</accession>
<gene>
    <name evidence="1" type="ORF">A4A58_17005</name>
</gene>
<protein>
    <submittedName>
        <fullName evidence="1">Uncharacterized protein</fullName>
    </submittedName>
</protein>
<dbReference type="Proteomes" id="UP000076574">
    <property type="component" value="Unassembled WGS sequence"/>
</dbReference>
<evidence type="ECO:0000313" key="2">
    <source>
        <dbReference type="Proteomes" id="UP000076574"/>
    </source>
</evidence>
<proteinExistence type="predicted"/>
<dbReference type="AlphaFoldDB" id="A0A163XHK4"/>
<keyword evidence="2" id="KW-1185">Reference proteome</keyword>
<reference evidence="1 2" key="1">
    <citation type="submission" date="2016-03" db="EMBL/GenBank/DDBJ databases">
        <title>Microsymbionts genomes from the relict species Vavilovia formosa (Stev.) Fed.</title>
        <authorList>
            <person name="Kopat V."/>
            <person name="Chirak E."/>
            <person name="Kimeklis A."/>
            <person name="Andronov E."/>
        </authorList>
    </citation>
    <scope>NUCLEOTIDE SEQUENCE [LARGE SCALE GENOMIC DNA]</scope>
    <source>
        <strain evidence="1 2">Vaf07</strain>
    </source>
</reference>
<sequence>MLVWLPRSGIRGRLHHAVRRCLSARYRFSLMPTSSKIAVIGACGLWTVTRTALARVNIQPLDEYPVRLPLSDTLHQAA</sequence>
<comment type="caution">
    <text evidence="1">The sequence shown here is derived from an EMBL/GenBank/DDBJ whole genome shotgun (WGS) entry which is preliminary data.</text>
</comment>
<organism evidence="1 2">
    <name type="scientific">Tardiphaga robiniae</name>
    <dbReference type="NCBI Taxonomy" id="943830"/>
    <lineage>
        <taxon>Bacteria</taxon>
        <taxon>Pseudomonadati</taxon>
        <taxon>Pseudomonadota</taxon>
        <taxon>Alphaproteobacteria</taxon>
        <taxon>Hyphomicrobiales</taxon>
        <taxon>Nitrobacteraceae</taxon>
        <taxon>Tardiphaga</taxon>
    </lineage>
</organism>
<dbReference type="EMBL" id="LVYV01000054">
    <property type="protein sequence ID" value="KZD20927.1"/>
    <property type="molecule type" value="Genomic_DNA"/>
</dbReference>
<evidence type="ECO:0000313" key="1">
    <source>
        <dbReference type="EMBL" id="KZD20927.1"/>
    </source>
</evidence>
<name>A0A163XHK4_9BRAD</name>